<evidence type="ECO:0000313" key="3">
    <source>
        <dbReference type="Proteomes" id="UP001501447"/>
    </source>
</evidence>
<organism evidence="2 3">
    <name type="scientific">Streptomyces axinellae</name>
    <dbReference type="NCBI Taxonomy" id="552788"/>
    <lineage>
        <taxon>Bacteria</taxon>
        <taxon>Bacillati</taxon>
        <taxon>Actinomycetota</taxon>
        <taxon>Actinomycetes</taxon>
        <taxon>Kitasatosporales</taxon>
        <taxon>Streptomycetaceae</taxon>
        <taxon>Streptomyces</taxon>
    </lineage>
</organism>
<feature type="region of interest" description="Disordered" evidence="1">
    <location>
        <begin position="77"/>
        <end position="113"/>
    </location>
</feature>
<accession>A0ABN3PZ27</accession>
<feature type="compositionally biased region" description="Low complexity" evidence="1">
    <location>
        <begin position="359"/>
        <end position="371"/>
    </location>
</feature>
<proteinExistence type="predicted"/>
<evidence type="ECO:0008006" key="4">
    <source>
        <dbReference type="Google" id="ProtNLM"/>
    </source>
</evidence>
<feature type="compositionally biased region" description="Acidic residues" evidence="1">
    <location>
        <begin position="253"/>
        <end position="265"/>
    </location>
</feature>
<reference evidence="2 3" key="1">
    <citation type="journal article" date="2019" name="Int. J. Syst. Evol. Microbiol.">
        <title>The Global Catalogue of Microorganisms (GCM) 10K type strain sequencing project: providing services to taxonomists for standard genome sequencing and annotation.</title>
        <authorList>
            <consortium name="The Broad Institute Genomics Platform"/>
            <consortium name="The Broad Institute Genome Sequencing Center for Infectious Disease"/>
            <person name="Wu L."/>
            <person name="Ma J."/>
        </authorList>
    </citation>
    <scope>NUCLEOTIDE SEQUENCE [LARGE SCALE GENOMIC DNA]</scope>
    <source>
        <strain evidence="2 3">JCM 16373</strain>
    </source>
</reference>
<sequence length="733" mass="76461">MRPQLRDHVLFTERPDGTHVQGPHGGMLLRGPGLHPWLSRLAPFLTGEHTLAELVAELPPGRRGMVERLVEKLARGGYVRDHTPAPPPSGPAPATREPHSGIPPRDNTRDNTRDGTHAEQLAFLGYAADRPELRLQRLREARVTVSGSAGTLPVLSEVARLGPHSGWRAVRVEVRERGGRASGARTPPPYSDLLIWVTDRGEPPPDPGPGAWCSVRLMAGAAWVGPVLGANEHEPRGARRKAGDIGEGGDASGDTETETDTDTDTDGSGGVGSGGAAGVVAAQVVLVCTRYLAGLEAGTGGEGPGVAHGASGTGPPTAPAVRVDLIELTTSEHPVPREATTRHPATHGRMTRHPVTREATAGHPAAHGAPGRHPDTRGATARHPAVPHRTAEAVSAWWASAALPEHELWGRVAPLVDPYTGVLREVTAGPWLQHPWWTCGAVLADGTRVGAHGATRESARALAVLRALAMTGSPSGPAWGWDLVAQAPRLLTGPVEAESCPAAGLSPAEAALDGVRAWAEREVARRLVLRLDKDGGGSERYSERHGKRNSERKGKRDGRPRGVRLTTGEVTARLAGCQGALPVGLPGGGARELLWAAGCEVRVFDLSAVLCGVPAYAVTLDGEPVVLRCGEQPGAALAEALGLALLSWQAAHDEDAAYAPRLPHPLPRLADTLPACGGEAATRPVGLLDGLAAAGLHPVAVPLRGGGPYVAKVVLLGPERVPSPADAVRRTDV</sequence>
<feature type="region of interest" description="Disordered" evidence="1">
    <location>
        <begin position="359"/>
        <end position="382"/>
    </location>
</feature>
<feature type="compositionally biased region" description="Basic and acidic residues" evidence="1">
    <location>
        <begin position="535"/>
        <end position="560"/>
    </location>
</feature>
<comment type="caution">
    <text evidence="2">The sequence shown here is derived from an EMBL/GenBank/DDBJ whole genome shotgun (WGS) entry which is preliminary data.</text>
</comment>
<evidence type="ECO:0000256" key="1">
    <source>
        <dbReference type="SAM" id="MobiDB-lite"/>
    </source>
</evidence>
<evidence type="ECO:0000313" key="2">
    <source>
        <dbReference type="EMBL" id="GAA2609246.1"/>
    </source>
</evidence>
<dbReference type="Proteomes" id="UP001501447">
    <property type="component" value="Unassembled WGS sequence"/>
</dbReference>
<feature type="region of interest" description="Disordered" evidence="1">
    <location>
        <begin position="230"/>
        <end position="271"/>
    </location>
</feature>
<feature type="region of interest" description="Disordered" evidence="1">
    <location>
        <begin position="535"/>
        <end position="562"/>
    </location>
</feature>
<dbReference type="Gene3D" id="3.90.930.60">
    <property type="match status" value="1"/>
</dbReference>
<feature type="compositionally biased region" description="Basic and acidic residues" evidence="1">
    <location>
        <begin position="231"/>
        <end position="244"/>
    </location>
</feature>
<dbReference type="RefSeq" id="WP_344564940.1">
    <property type="nucleotide sequence ID" value="NZ_BAAARJ010000006.1"/>
</dbReference>
<dbReference type="EMBL" id="BAAARJ010000006">
    <property type="protein sequence ID" value="GAA2609246.1"/>
    <property type="molecule type" value="Genomic_DNA"/>
</dbReference>
<gene>
    <name evidence="2" type="ORF">GCM10009863_23520</name>
</gene>
<protein>
    <recommendedName>
        <fullName evidence="4">YcaO domain-containing protein</fullName>
    </recommendedName>
</protein>
<name>A0ABN3PZ27_9ACTN</name>
<keyword evidence="3" id="KW-1185">Reference proteome</keyword>